<dbReference type="RefSeq" id="XP_041228884.1">
    <property type="nucleotide sequence ID" value="XM_041376121.1"/>
</dbReference>
<keyword evidence="3" id="KW-1185">Reference proteome</keyword>
<feature type="region of interest" description="Disordered" evidence="1">
    <location>
        <begin position="124"/>
        <end position="152"/>
    </location>
</feature>
<sequence>MPTKHSKWLASSKKSEKGVKGGLRNGKRGSRGRRNGVTKGAQSVSQEDVAVERTTMLLERQAELDQIMDKHDTMIAKQDNSIVFQEYKSNYDLLEKASTSAGPSRATRRAHIERVQNLTTPLLPSTTSRVHTEPELPLSAKSKGKQKAVDPVNDAAPIESITPKKPGKGKYISQPPKLRALAPILPADGEASISVGLVRGKKRNIGVASPTGSSAVPPSAKKKRKFQEGLASEMAEIPNVLGPKSTGSDAMPLDPLQTSARRKSLVSVDYLFAVSSFTRLSATSSNYDTRTTNTFSTSQ</sequence>
<evidence type="ECO:0000256" key="1">
    <source>
        <dbReference type="SAM" id="MobiDB-lite"/>
    </source>
</evidence>
<dbReference type="EMBL" id="JABBWK010000013">
    <property type="protein sequence ID" value="KAG1903309.1"/>
    <property type="molecule type" value="Genomic_DNA"/>
</dbReference>
<evidence type="ECO:0000313" key="2">
    <source>
        <dbReference type="EMBL" id="KAG1903309.1"/>
    </source>
</evidence>
<proteinExistence type="predicted"/>
<evidence type="ECO:0000313" key="3">
    <source>
        <dbReference type="Proteomes" id="UP001195769"/>
    </source>
</evidence>
<organism evidence="2 3">
    <name type="scientific">Suillus fuscotomentosus</name>
    <dbReference type="NCBI Taxonomy" id="1912939"/>
    <lineage>
        <taxon>Eukaryota</taxon>
        <taxon>Fungi</taxon>
        <taxon>Dikarya</taxon>
        <taxon>Basidiomycota</taxon>
        <taxon>Agaricomycotina</taxon>
        <taxon>Agaricomycetes</taxon>
        <taxon>Agaricomycetidae</taxon>
        <taxon>Boletales</taxon>
        <taxon>Suillineae</taxon>
        <taxon>Suillaceae</taxon>
        <taxon>Suillus</taxon>
    </lineage>
</organism>
<reference evidence="2" key="1">
    <citation type="journal article" date="2020" name="New Phytol.">
        <title>Comparative genomics reveals dynamic genome evolution in host specialist ectomycorrhizal fungi.</title>
        <authorList>
            <person name="Lofgren L.A."/>
            <person name="Nguyen N.H."/>
            <person name="Vilgalys R."/>
            <person name="Ruytinx J."/>
            <person name="Liao H.L."/>
            <person name="Branco S."/>
            <person name="Kuo A."/>
            <person name="LaButti K."/>
            <person name="Lipzen A."/>
            <person name="Andreopoulos W."/>
            <person name="Pangilinan J."/>
            <person name="Riley R."/>
            <person name="Hundley H."/>
            <person name="Na H."/>
            <person name="Barry K."/>
            <person name="Grigoriev I.V."/>
            <person name="Stajich J.E."/>
            <person name="Kennedy P.G."/>
        </authorList>
    </citation>
    <scope>NUCLEOTIDE SEQUENCE</scope>
    <source>
        <strain evidence="2">FC203</strain>
    </source>
</reference>
<accession>A0AAD4EBP0</accession>
<dbReference type="Proteomes" id="UP001195769">
    <property type="component" value="Unassembled WGS sequence"/>
</dbReference>
<dbReference type="GeneID" id="64670419"/>
<protein>
    <submittedName>
        <fullName evidence="2">Uncharacterized protein</fullName>
    </submittedName>
</protein>
<dbReference type="AlphaFoldDB" id="A0AAD4EBP0"/>
<feature type="region of interest" description="Disordered" evidence="1">
    <location>
        <begin position="1"/>
        <end position="48"/>
    </location>
</feature>
<feature type="compositionally biased region" description="Basic residues" evidence="1">
    <location>
        <begin position="25"/>
        <end position="36"/>
    </location>
</feature>
<gene>
    <name evidence="2" type="ORF">F5891DRAFT_96484</name>
</gene>
<name>A0AAD4EBP0_9AGAM</name>
<comment type="caution">
    <text evidence="2">The sequence shown here is derived from an EMBL/GenBank/DDBJ whole genome shotgun (WGS) entry which is preliminary data.</text>
</comment>